<accession>A0ACC0LF36</accession>
<evidence type="ECO:0000313" key="2">
    <source>
        <dbReference type="Proteomes" id="UP001062846"/>
    </source>
</evidence>
<sequence length="160" mass="17909">MKAGRISEERQDLHDSPTKVDDACMTPNPHMPQLPFLTPQTALLVSPLALLNGGQFGSRVSAEPEIDFTFLGTPYFHSMVARSLASLSDISVIIDPETILLPDFILALSYAHKLDHDWLLVSSSRHVSYFPFHLDKDGKHWLGEDGNQIKTRKVGNRYPI</sequence>
<dbReference type="Proteomes" id="UP001062846">
    <property type="component" value="Chromosome 12"/>
</dbReference>
<name>A0ACC0LF36_RHOML</name>
<proteinExistence type="predicted"/>
<organism evidence="1 2">
    <name type="scientific">Rhododendron molle</name>
    <name type="common">Chinese azalea</name>
    <name type="synonym">Azalea mollis</name>
    <dbReference type="NCBI Taxonomy" id="49168"/>
    <lineage>
        <taxon>Eukaryota</taxon>
        <taxon>Viridiplantae</taxon>
        <taxon>Streptophyta</taxon>
        <taxon>Embryophyta</taxon>
        <taxon>Tracheophyta</taxon>
        <taxon>Spermatophyta</taxon>
        <taxon>Magnoliopsida</taxon>
        <taxon>eudicotyledons</taxon>
        <taxon>Gunneridae</taxon>
        <taxon>Pentapetalae</taxon>
        <taxon>asterids</taxon>
        <taxon>Ericales</taxon>
        <taxon>Ericaceae</taxon>
        <taxon>Ericoideae</taxon>
        <taxon>Rhodoreae</taxon>
        <taxon>Rhododendron</taxon>
    </lineage>
</organism>
<protein>
    <submittedName>
        <fullName evidence="1">Uncharacterized protein</fullName>
    </submittedName>
</protein>
<reference evidence="1" key="1">
    <citation type="submission" date="2022-02" db="EMBL/GenBank/DDBJ databases">
        <title>Plant Genome Project.</title>
        <authorList>
            <person name="Zhang R.-G."/>
        </authorList>
    </citation>
    <scope>NUCLEOTIDE SEQUENCE</scope>
    <source>
        <strain evidence="1">AT1</strain>
    </source>
</reference>
<evidence type="ECO:0000313" key="1">
    <source>
        <dbReference type="EMBL" id="KAI8526999.1"/>
    </source>
</evidence>
<comment type="caution">
    <text evidence="1">The sequence shown here is derived from an EMBL/GenBank/DDBJ whole genome shotgun (WGS) entry which is preliminary data.</text>
</comment>
<gene>
    <name evidence="1" type="ORF">RHMOL_Rhmol12G0042400</name>
</gene>
<keyword evidence="2" id="KW-1185">Reference proteome</keyword>
<dbReference type="EMBL" id="CM046399">
    <property type="protein sequence ID" value="KAI8526999.1"/>
    <property type="molecule type" value="Genomic_DNA"/>
</dbReference>